<gene>
    <name evidence="7" type="ORF">QWJ41_02850</name>
</gene>
<dbReference type="RefSeq" id="WP_302705652.1">
    <property type="nucleotide sequence ID" value="NZ_JAULSC010000001.1"/>
</dbReference>
<dbReference type="Pfam" id="PF17932">
    <property type="entry name" value="TetR_C_24"/>
    <property type="match status" value="1"/>
</dbReference>
<dbReference type="EMBL" id="JAULSC010000001">
    <property type="protein sequence ID" value="MDO3394649.1"/>
    <property type="molecule type" value="Genomic_DNA"/>
</dbReference>
<dbReference type="PANTHER" id="PTHR30055:SF175">
    <property type="entry name" value="HTH-TYPE TRANSCRIPTIONAL REPRESSOR KSTR2"/>
    <property type="match status" value="1"/>
</dbReference>
<accession>A0ABT8TMS9</accession>
<reference evidence="7" key="1">
    <citation type="submission" date="2023-06" db="EMBL/GenBank/DDBJ databases">
        <title>Genome sequence of Nocardioides sp. SOB44.</title>
        <authorList>
            <person name="Zhang G."/>
        </authorList>
    </citation>
    <scope>NUCLEOTIDE SEQUENCE</scope>
    <source>
        <strain evidence="7">SOB44</strain>
    </source>
</reference>
<dbReference type="Proteomes" id="UP001168363">
    <property type="component" value="Unassembled WGS sequence"/>
</dbReference>
<evidence type="ECO:0000256" key="1">
    <source>
        <dbReference type="ARBA" id="ARBA00022491"/>
    </source>
</evidence>
<dbReference type="InterPro" id="IPR036271">
    <property type="entry name" value="Tet_transcr_reg_TetR-rel_C_sf"/>
</dbReference>
<sequence>MSTEPTAPTRRTELLGIAAGLFAEKGFKNTTVRDIAEASGILSGSLYHHFDSKESMVDEILSTFQEELFAAYDAVLASDVDARTKIDRAVRLSFQAIDQHPHEVAIFQNDAGYLGGFERFGYLAERNAQSREVWVSLLTEGVRSGALRHDLDIELTYRFIRDTVWVAVKWYRPGGRHSHVEIADQYLTILLDGISTDPQSPSPRERP</sequence>
<dbReference type="Gene3D" id="1.10.357.10">
    <property type="entry name" value="Tetracycline Repressor, domain 2"/>
    <property type="match status" value="1"/>
</dbReference>
<dbReference type="InterPro" id="IPR050109">
    <property type="entry name" value="HTH-type_TetR-like_transc_reg"/>
</dbReference>
<dbReference type="InterPro" id="IPR009057">
    <property type="entry name" value="Homeodomain-like_sf"/>
</dbReference>
<dbReference type="SUPFAM" id="SSF48498">
    <property type="entry name" value="Tetracyclin repressor-like, C-terminal domain"/>
    <property type="match status" value="1"/>
</dbReference>
<dbReference type="SUPFAM" id="SSF46689">
    <property type="entry name" value="Homeodomain-like"/>
    <property type="match status" value="1"/>
</dbReference>
<dbReference type="Gene3D" id="1.10.10.60">
    <property type="entry name" value="Homeodomain-like"/>
    <property type="match status" value="1"/>
</dbReference>
<dbReference type="InterPro" id="IPR001647">
    <property type="entry name" value="HTH_TetR"/>
</dbReference>
<dbReference type="InterPro" id="IPR041490">
    <property type="entry name" value="KstR2_TetR_C"/>
</dbReference>
<keyword evidence="3 5" id="KW-0238">DNA-binding</keyword>
<feature type="DNA-binding region" description="H-T-H motif" evidence="5">
    <location>
        <begin position="31"/>
        <end position="50"/>
    </location>
</feature>
<dbReference type="PROSITE" id="PS50977">
    <property type="entry name" value="HTH_TETR_2"/>
    <property type="match status" value="1"/>
</dbReference>
<comment type="caution">
    <text evidence="7">The sequence shown here is derived from an EMBL/GenBank/DDBJ whole genome shotgun (WGS) entry which is preliminary data.</text>
</comment>
<evidence type="ECO:0000256" key="5">
    <source>
        <dbReference type="PROSITE-ProRule" id="PRU00335"/>
    </source>
</evidence>
<dbReference type="Pfam" id="PF00440">
    <property type="entry name" value="TetR_N"/>
    <property type="match status" value="1"/>
</dbReference>
<name>A0ABT8TMS9_9ACTN</name>
<evidence type="ECO:0000313" key="7">
    <source>
        <dbReference type="EMBL" id="MDO3394649.1"/>
    </source>
</evidence>
<evidence type="ECO:0000313" key="8">
    <source>
        <dbReference type="Proteomes" id="UP001168363"/>
    </source>
</evidence>
<evidence type="ECO:0000259" key="6">
    <source>
        <dbReference type="PROSITE" id="PS50977"/>
    </source>
</evidence>
<keyword evidence="4" id="KW-0804">Transcription</keyword>
<keyword evidence="2" id="KW-0805">Transcription regulation</keyword>
<evidence type="ECO:0000256" key="2">
    <source>
        <dbReference type="ARBA" id="ARBA00023015"/>
    </source>
</evidence>
<organism evidence="7 8">
    <name type="scientific">Nocardioides cremeus</name>
    <dbReference type="NCBI Taxonomy" id="3058044"/>
    <lineage>
        <taxon>Bacteria</taxon>
        <taxon>Bacillati</taxon>
        <taxon>Actinomycetota</taxon>
        <taxon>Actinomycetes</taxon>
        <taxon>Propionibacteriales</taxon>
        <taxon>Nocardioidaceae</taxon>
        <taxon>Nocardioides</taxon>
    </lineage>
</organism>
<protein>
    <submittedName>
        <fullName evidence="7">TetR/AcrR family transcriptional regulator</fullName>
    </submittedName>
</protein>
<dbReference type="PRINTS" id="PR00455">
    <property type="entry name" value="HTHTETR"/>
</dbReference>
<evidence type="ECO:0000256" key="3">
    <source>
        <dbReference type="ARBA" id="ARBA00023125"/>
    </source>
</evidence>
<feature type="domain" description="HTH tetR-type" evidence="6">
    <location>
        <begin position="8"/>
        <end position="68"/>
    </location>
</feature>
<evidence type="ECO:0000256" key="4">
    <source>
        <dbReference type="ARBA" id="ARBA00023163"/>
    </source>
</evidence>
<keyword evidence="1" id="KW-0678">Repressor</keyword>
<keyword evidence="8" id="KW-1185">Reference proteome</keyword>
<proteinExistence type="predicted"/>
<dbReference type="PANTHER" id="PTHR30055">
    <property type="entry name" value="HTH-TYPE TRANSCRIPTIONAL REGULATOR RUTR"/>
    <property type="match status" value="1"/>
</dbReference>